<comment type="caution">
    <text evidence="1">The sequence shown here is derived from an EMBL/GenBank/DDBJ whole genome shotgun (WGS) entry which is preliminary data.</text>
</comment>
<evidence type="ECO:0008006" key="3">
    <source>
        <dbReference type="Google" id="ProtNLM"/>
    </source>
</evidence>
<keyword evidence="2" id="KW-1185">Reference proteome</keyword>
<name>A0A246JY72_9SPHN</name>
<accession>A0A246JY72</accession>
<evidence type="ECO:0000313" key="2">
    <source>
        <dbReference type="Proteomes" id="UP000197097"/>
    </source>
</evidence>
<protein>
    <recommendedName>
        <fullName evidence="3">Resolvase HTH domain-containing protein</fullName>
    </recommendedName>
</protein>
<reference evidence="1 2" key="1">
    <citation type="journal article" date="2002" name="Int. J. Syst. Evol. Microbiol.">
        <title>Sphingopyxis witflariensis sp. nov., isolated from activated sludge.</title>
        <authorList>
            <person name="Kampfer P."/>
            <person name="Witzenberger R."/>
            <person name="Denner E.B."/>
            <person name="Busse H.J."/>
            <person name="Neef A."/>
        </authorList>
    </citation>
    <scope>NUCLEOTIDE SEQUENCE [LARGE SCALE GENOMIC DNA]</scope>
    <source>
        <strain evidence="1 2">DSM 14551</strain>
    </source>
</reference>
<gene>
    <name evidence="1" type="ORF">CDQ91_10340</name>
</gene>
<dbReference type="Proteomes" id="UP000197097">
    <property type="component" value="Unassembled WGS sequence"/>
</dbReference>
<organism evidence="1 2">
    <name type="scientific">Sphingopyxis witflariensis</name>
    <dbReference type="NCBI Taxonomy" id="173675"/>
    <lineage>
        <taxon>Bacteria</taxon>
        <taxon>Pseudomonadati</taxon>
        <taxon>Pseudomonadota</taxon>
        <taxon>Alphaproteobacteria</taxon>
        <taxon>Sphingomonadales</taxon>
        <taxon>Sphingomonadaceae</taxon>
        <taxon>Sphingopyxis</taxon>
    </lineage>
</organism>
<dbReference type="AlphaFoldDB" id="A0A246JY72"/>
<dbReference type="Gene3D" id="1.10.10.60">
    <property type="entry name" value="Homeodomain-like"/>
    <property type="match status" value="1"/>
</dbReference>
<sequence>MEVVMAGGRPTAYDPEYCDAVIEYGKAGKSLTWIATELGVVKQTIHNWMAEHIEFLDAMTRAKELSQRWWEDEGQVGLTADKFNSSVWSRSMAARFPDDWREIKGTELTGKDGGPVAVKAEKAEWTIVDTSAEGGT</sequence>
<dbReference type="EMBL" id="NISJ01000004">
    <property type="protein sequence ID" value="OWQ98009.1"/>
    <property type="molecule type" value="Genomic_DNA"/>
</dbReference>
<proteinExistence type="predicted"/>
<evidence type="ECO:0000313" key="1">
    <source>
        <dbReference type="EMBL" id="OWQ98009.1"/>
    </source>
</evidence>